<sequence length="63" mass="6982">MNPKYAKVSSVVISMLSSNMNMSMEGDIDMENLTSSMRAHMLSAAREQPEKLVLLRNITQPGP</sequence>
<protein>
    <submittedName>
        <fullName evidence="1">Uncharacterized protein</fullName>
    </submittedName>
</protein>
<gene>
    <name evidence="1" type="ORF">GLRG_11811</name>
</gene>
<proteinExistence type="predicted"/>
<dbReference type="Proteomes" id="UP000008782">
    <property type="component" value="Unassembled WGS sequence"/>
</dbReference>
<dbReference type="RefSeq" id="XP_008100685.1">
    <property type="nucleotide sequence ID" value="XM_008102494.1"/>
</dbReference>
<dbReference type="AlphaFoldDB" id="E3R0M7"/>
<dbReference type="VEuPathDB" id="FungiDB:GLRG_11811"/>
<accession>E3R0M7</accession>
<reference evidence="2" key="1">
    <citation type="journal article" date="2012" name="Nat. Genet.">
        <title>Lifestyle transitions in plant pathogenic Colletotrichum fungi deciphered by genome and transcriptome analyses.</title>
        <authorList>
            <person name="O'Connell R.J."/>
            <person name="Thon M.R."/>
            <person name="Hacquard S."/>
            <person name="Amyotte S.G."/>
            <person name="Kleemann J."/>
            <person name="Torres M.F."/>
            <person name="Damm U."/>
            <person name="Buiate E.A."/>
            <person name="Epstein L."/>
            <person name="Alkan N."/>
            <person name="Altmueller J."/>
            <person name="Alvarado-Balderrama L."/>
            <person name="Bauser C.A."/>
            <person name="Becker C."/>
            <person name="Birren B.W."/>
            <person name="Chen Z."/>
            <person name="Choi J."/>
            <person name="Crouch J.A."/>
            <person name="Duvick J.P."/>
            <person name="Farman M.A."/>
            <person name="Gan P."/>
            <person name="Heiman D."/>
            <person name="Henrissat B."/>
            <person name="Howard R.J."/>
            <person name="Kabbage M."/>
            <person name="Koch C."/>
            <person name="Kracher B."/>
            <person name="Kubo Y."/>
            <person name="Law A.D."/>
            <person name="Lebrun M.-H."/>
            <person name="Lee Y.-H."/>
            <person name="Miyara I."/>
            <person name="Moore N."/>
            <person name="Neumann U."/>
            <person name="Nordstroem K."/>
            <person name="Panaccione D.G."/>
            <person name="Panstruga R."/>
            <person name="Place M."/>
            <person name="Proctor R.H."/>
            <person name="Prusky D."/>
            <person name="Rech G."/>
            <person name="Reinhardt R."/>
            <person name="Rollins J.A."/>
            <person name="Rounsley S."/>
            <person name="Schardl C.L."/>
            <person name="Schwartz D.C."/>
            <person name="Shenoy N."/>
            <person name="Shirasu K."/>
            <person name="Sikhakolli U.R."/>
            <person name="Stueber K."/>
            <person name="Sukno S.A."/>
            <person name="Sweigard J.A."/>
            <person name="Takano Y."/>
            <person name="Takahara H."/>
            <person name="Trail F."/>
            <person name="van der Does H.C."/>
            <person name="Voll L.M."/>
            <person name="Will I."/>
            <person name="Young S."/>
            <person name="Zeng Q."/>
            <person name="Zhang J."/>
            <person name="Zhou S."/>
            <person name="Dickman M.B."/>
            <person name="Schulze-Lefert P."/>
            <person name="Ver Loren van Themaat E."/>
            <person name="Ma L.-J."/>
            <person name="Vaillancourt L.J."/>
        </authorList>
    </citation>
    <scope>NUCLEOTIDE SEQUENCE [LARGE SCALE GENOMIC DNA]</scope>
    <source>
        <strain evidence="2">M1.001 / M2 / FGSC 10212</strain>
    </source>
</reference>
<keyword evidence="2" id="KW-1185">Reference proteome</keyword>
<evidence type="ECO:0000313" key="1">
    <source>
        <dbReference type="EMBL" id="EFQ36665.1"/>
    </source>
</evidence>
<dbReference type="GeneID" id="24417174"/>
<dbReference type="EMBL" id="GG697460">
    <property type="protein sequence ID" value="EFQ36665.1"/>
    <property type="molecule type" value="Genomic_DNA"/>
</dbReference>
<dbReference type="HOGENOM" id="CLU_2885649_0_0_1"/>
<name>E3R0M7_COLGM</name>
<evidence type="ECO:0000313" key="2">
    <source>
        <dbReference type="Proteomes" id="UP000008782"/>
    </source>
</evidence>
<organism evidence="2">
    <name type="scientific">Colletotrichum graminicola (strain M1.001 / M2 / FGSC 10212)</name>
    <name type="common">Maize anthracnose fungus</name>
    <name type="synonym">Glomerella graminicola</name>
    <dbReference type="NCBI Taxonomy" id="645133"/>
    <lineage>
        <taxon>Eukaryota</taxon>
        <taxon>Fungi</taxon>
        <taxon>Dikarya</taxon>
        <taxon>Ascomycota</taxon>
        <taxon>Pezizomycotina</taxon>
        <taxon>Sordariomycetes</taxon>
        <taxon>Hypocreomycetidae</taxon>
        <taxon>Glomerellales</taxon>
        <taxon>Glomerellaceae</taxon>
        <taxon>Colletotrichum</taxon>
        <taxon>Colletotrichum graminicola species complex</taxon>
    </lineage>
</organism>